<evidence type="ECO:0000256" key="6">
    <source>
        <dbReference type="ARBA" id="ARBA00022670"/>
    </source>
</evidence>
<dbReference type="EMBL" id="CP023483">
    <property type="protein sequence ID" value="ATF27043.1"/>
    <property type="molecule type" value="Genomic_DNA"/>
</dbReference>
<accession>A0A1D2KW30</accession>
<evidence type="ECO:0000313" key="16">
    <source>
        <dbReference type="EMBL" id="SPP30768.1"/>
    </source>
</evidence>
<evidence type="ECO:0000256" key="9">
    <source>
        <dbReference type="ARBA" id="ARBA00022989"/>
    </source>
</evidence>
<dbReference type="STRING" id="2756.BFR44_03975"/>
<feature type="active site" evidence="11">
    <location>
        <position position="39"/>
    </location>
</feature>
<feature type="domain" description="Peptidase S26" evidence="14">
    <location>
        <begin position="9"/>
        <end position="160"/>
    </location>
</feature>
<evidence type="ECO:0000256" key="12">
    <source>
        <dbReference type="RuleBase" id="RU003993"/>
    </source>
</evidence>
<sequence length="168" mass="19169">MKKAGSFIWDILKVVIVALIITMVVRTYLFAAVKVDGDSMDPTLYSGEYLFINKLKTADRFDIVVFPAPDNESAEYIKRVIGLPGDKLEYKDDTLYINGKKYEEPYLDEFKKQESSALTPNFVIEKIPEGKYFLMGDNRRVSNDSRYFGAVNESTIDGVVIKWGKKNL</sequence>
<evidence type="ECO:0000256" key="5">
    <source>
        <dbReference type="ARBA" id="ARBA00022475"/>
    </source>
</evidence>
<comment type="subcellular location">
    <subcellularLocation>
        <location evidence="2">Cell membrane</location>
        <topology evidence="2">Single-pass type II membrane protein</topology>
    </subcellularLocation>
    <subcellularLocation>
        <location evidence="13">Membrane</location>
        <topology evidence="13">Single-pass type II membrane protein</topology>
    </subcellularLocation>
</comment>
<dbReference type="RefSeq" id="WP_029090991.1">
    <property type="nucleotide sequence ID" value="NZ_CBCPIX010000002.1"/>
</dbReference>
<dbReference type="InterPro" id="IPR019533">
    <property type="entry name" value="Peptidase_S26"/>
</dbReference>
<evidence type="ECO:0000256" key="4">
    <source>
        <dbReference type="ARBA" id="ARBA00013208"/>
    </source>
</evidence>
<dbReference type="GeneID" id="66536181"/>
<name>A0A1D2KW30_BROTH</name>
<dbReference type="PROSITE" id="PS00501">
    <property type="entry name" value="SPASE_I_1"/>
    <property type="match status" value="1"/>
</dbReference>
<evidence type="ECO:0000256" key="2">
    <source>
        <dbReference type="ARBA" id="ARBA00004401"/>
    </source>
</evidence>
<dbReference type="InterPro" id="IPR000223">
    <property type="entry name" value="Pept_S26A_signal_pept_1"/>
</dbReference>
<evidence type="ECO:0000313" key="15">
    <source>
        <dbReference type="EMBL" id="ATF27043.1"/>
    </source>
</evidence>
<dbReference type="PANTHER" id="PTHR43390">
    <property type="entry name" value="SIGNAL PEPTIDASE I"/>
    <property type="match status" value="1"/>
</dbReference>
<reference evidence="15 17" key="1">
    <citation type="submission" date="2017-09" db="EMBL/GenBank/DDBJ databases">
        <title>Complete Genome Sequences of Two Strains of the Meat Spoilage Bacterium Brochothrix thermosphacta Isolated from Ground Chicken.</title>
        <authorList>
            <person name="Paoli G.C."/>
            <person name="Wijey C."/>
            <person name="Chen C.-Y."/>
            <person name="Nguyen L."/>
            <person name="Yan X."/>
            <person name="Irwin P.L."/>
        </authorList>
    </citation>
    <scope>NUCLEOTIDE SEQUENCE [LARGE SCALE GENOMIC DNA]</scope>
    <source>
        <strain evidence="15 17">BI</strain>
    </source>
</reference>
<dbReference type="InterPro" id="IPR019757">
    <property type="entry name" value="Pept_S26A_signal_pept_1_Lys-AS"/>
</dbReference>
<dbReference type="FunFam" id="2.10.109.10:FF:000008">
    <property type="entry name" value="Signal peptidase I"/>
    <property type="match status" value="1"/>
</dbReference>
<organism evidence="15 17">
    <name type="scientific">Brochothrix thermosphacta</name>
    <name type="common">Microbacterium thermosphactum</name>
    <dbReference type="NCBI Taxonomy" id="2756"/>
    <lineage>
        <taxon>Bacteria</taxon>
        <taxon>Bacillati</taxon>
        <taxon>Bacillota</taxon>
        <taxon>Bacilli</taxon>
        <taxon>Bacillales</taxon>
        <taxon>Listeriaceae</taxon>
        <taxon>Brochothrix</taxon>
    </lineage>
</organism>
<dbReference type="NCBIfam" id="TIGR02227">
    <property type="entry name" value="sigpep_I_bact"/>
    <property type="match status" value="1"/>
</dbReference>
<keyword evidence="9 12" id="KW-1133">Transmembrane helix</keyword>
<dbReference type="Proteomes" id="UP000270190">
    <property type="component" value="Unassembled WGS sequence"/>
</dbReference>
<dbReference type="Proteomes" id="UP000243591">
    <property type="component" value="Chromosome"/>
</dbReference>
<dbReference type="PRINTS" id="PR00727">
    <property type="entry name" value="LEADERPTASE"/>
</dbReference>
<evidence type="ECO:0000313" key="18">
    <source>
        <dbReference type="Proteomes" id="UP000270190"/>
    </source>
</evidence>
<evidence type="ECO:0000256" key="8">
    <source>
        <dbReference type="ARBA" id="ARBA00022801"/>
    </source>
</evidence>
<evidence type="ECO:0000256" key="1">
    <source>
        <dbReference type="ARBA" id="ARBA00000677"/>
    </source>
</evidence>
<dbReference type="InterPro" id="IPR036286">
    <property type="entry name" value="LexA/Signal_pep-like_sf"/>
</dbReference>
<dbReference type="SUPFAM" id="SSF51306">
    <property type="entry name" value="LexA/Signal peptidase"/>
    <property type="match status" value="1"/>
</dbReference>
<dbReference type="OrthoDB" id="9802919at2"/>
<dbReference type="CDD" id="cd06530">
    <property type="entry name" value="S26_SPase_I"/>
    <property type="match status" value="1"/>
</dbReference>
<feature type="active site" evidence="11">
    <location>
        <position position="78"/>
    </location>
</feature>
<keyword evidence="7 12" id="KW-0812">Transmembrane</keyword>
<dbReference type="GO" id="GO:0006465">
    <property type="term" value="P:signal peptide processing"/>
    <property type="evidence" value="ECO:0007669"/>
    <property type="project" value="InterPro"/>
</dbReference>
<evidence type="ECO:0000256" key="7">
    <source>
        <dbReference type="ARBA" id="ARBA00022692"/>
    </source>
</evidence>
<dbReference type="EC" id="3.4.21.89" evidence="4 12"/>
<dbReference type="EMBL" id="OUNC01000078">
    <property type="protein sequence ID" value="SPP30768.1"/>
    <property type="molecule type" value="Genomic_DNA"/>
</dbReference>
<evidence type="ECO:0000259" key="14">
    <source>
        <dbReference type="Pfam" id="PF10502"/>
    </source>
</evidence>
<evidence type="ECO:0000256" key="11">
    <source>
        <dbReference type="PIRSR" id="PIRSR600223-1"/>
    </source>
</evidence>
<keyword evidence="6 12" id="KW-0645">Protease</keyword>
<keyword evidence="10 12" id="KW-0472">Membrane</keyword>
<keyword evidence="5" id="KW-1003">Cell membrane</keyword>
<reference evidence="16" key="3">
    <citation type="submission" date="2018-04" db="EMBL/GenBank/DDBJ databases">
        <authorList>
            <person name="Go L.Y."/>
            <person name="Mitchell J.A."/>
        </authorList>
    </citation>
    <scope>NUCLEOTIDE SEQUENCE</scope>
    <source>
        <strain evidence="16">BSAS1 3</strain>
    </source>
</reference>
<proteinExistence type="inferred from homology"/>
<comment type="similarity">
    <text evidence="3 13">Belongs to the peptidase S26 family.</text>
</comment>
<dbReference type="GO" id="GO:0005886">
    <property type="term" value="C:plasma membrane"/>
    <property type="evidence" value="ECO:0007669"/>
    <property type="project" value="UniProtKB-SubCell"/>
</dbReference>
<keyword evidence="8 12" id="KW-0378">Hydrolase</keyword>
<dbReference type="PROSITE" id="PS00760">
    <property type="entry name" value="SPASE_I_2"/>
    <property type="match status" value="1"/>
</dbReference>
<keyword evidence="17" id="KW-1185">Reference proteome</keyword>
<evidence type="ECO:0000256" key="13">
    <source>
        <dbReference type="RuleBase" id="RU362042"/>
    </source>
</evidence>
<dbReference type="Gene3D" id="2.10.109.10">
    <property type="entry name" value="Umud Fragment, subunit A"/>
    <property type="match status" value="1"/>
</dbReference>
<dbReference type="InterPro" id="IPR019756">
    <property type="entry name" value="Pept_S26A_signal_pept_1_Ser-AS"/>
</dbReference>
<dbReference type="GO" id="GO:0009003">
    <property type="term" value="F:signal peptidase activity"/>
    <property type="evidence" value="ECO:0007669"/>
    <property type="project" value="UniProtKB-EC"/>
</dbReference>
<feature type="transmembrane region" description="Helical" evidence="12">
    <location>
        <begin position="7"/>
        <end position="29"/>
    </location>
</feature>
<protein>
    <recommendedName>
        <fullName evidence="4 12">Signal peptidase I</fullName>
        <ecNumber evidence="4 12">3.4.21.89</ecNumber>
    </recommendedName>
</protein>
<evidence type="ECO:0000256" key="10">
    <source>
        <dbReference type="ARBA" id="ARBA00023136"/>
    </source>
</evidence>
<gene>
    <name evidence="15" type="primary">lepB</name>
    <name evidence="16" type="synonym">sipV</name>
    <name evidence="16" type="ORF">BTBSAS_80108</name>
    <name evidence="15" type="ORF">CNY62_12100</name>
</gene>
<evidence type="ECO:0000313" key="17">
    <source>
        <dbReference type="Proteomes" id="UP000243591"/>
    </source>
</evidence>
<reference evidence="18" key="2">
    <citation type="submission" date="2018-04" db="EMBL/GenBank/DDBJ databases">
        <authorList>
            <person name="Illikoud N."/>
        </authorList>
    </citation>
    <scope>NUCLEOTIDE SEQUENCE [LARGE SCALE GENOMIC DNA]</scope>
</reference>
<dbReference type="PANTHER" id="PTHR43390:SF8">
    <property type="entry name" value="SIGNAL PEPTIDASE I"/>
    <property type="match status" value="1"/>
</dbReference>
<dbReference type="GO" id="GO:0004252">
    <property type="term" value="F:serine-type endopeptidase activity"/>
    <property type="evidence" value="ECO:0007669"/>
    <property type="project" value="InterPro"/>
</dbReference>
<dbReference type="KEGG" id="bths:CNY62_12100"/>
<comment type="catalytic activity">
    <reaction evidence="1 12">
        <text>Cleavage of hydrophobic, N-terminal signal or leader sequences from secreted and periplasmic proteins.</text>
        <dbReference type="EC" id="3.4.21.89"/>
    </reaction>
</comment>
<dbReference type="AlphaFoldDB" id="A0A1D2KW30"/>
<dbReference type="Pfam" id="PF10502">
    <property type="entry name" value="Peptidase_S26"/>
    <property type="match status" value="1"/>
</dbReference>
<evidence type="ECO:0000256" key="3">
    <source>
        <dbReference type="ARBA" id="ARBA00009370"/>
    </source>
</evidence>